<dbReference type="Proteomes" id="UP000800984">
    <property type="component" value="Unassembled WGS sequence"/>
</dbReference>
<name>A0ABX0I1R7_9FLAO</name>
<dbReference type="EMBL" id="JAAJBT010000002">
    <property type="protein sequence ID" value="NHM01131.1"/>
    <property type="molecule type" value="Genomic_DNA"/>
</dbReference>
<accession>A0ABX0I1R7</accession>
<evidence type="ECO:0000313" key="2">
    <source>
        <dbReference type="Proteomes" id="UP000800984"/>
    </source>
</evidence>
<organism evidence="1 2">
    <name type="scientific">Flavobacterium difficile</name>
    <dbReference type="NCBI Taxonomy" id="2709659"/>
    <lineage>
        <taxon>Bacteria</taxon>
        <taxon>Pseudomonadati</taxon>
        <taxon>Bacteroidota</taxon>
        <taxon>Flavobacteriia</taxon>
        <taxon>Flavobacteriales</taxon>
        <taxon>Flavobacteriaceae</taxon>
        <taxon>Flavobacterium</taxon>
    </lineage>
</organism>
<protein>
    <submittedName>
        <fullName evidence="1">Uncharacterized protein</fullName>
    </submittedName>
</protein>
<gene>
    <name evidence="1" type="ORF">G4D72_03290</name>
</gene>
<dbReference type="RefSeq" id="WP_166076189.1">
    <property type="nucleotide sequence ID" value="NZ_JAAJBT010000002.1"/>
</dbReference>
<proteinExistence type="predicted"/>
<comment type="caution">
    <text evidence="1">The sequence shown here is derived from an EMBL/GenBank/DDBJ whole genome shotgun (WGS) entry which is preliminary data.</text>
</comment>
<reference evidence="1 2" key="1">
    <citation type="submission" date="2020-02" db="EMBL/GenBank/DDBJ databases">
        <authorList>
            <person name="Chen W.-M."/>
        </authorList>
    </citation>
    <scope>NUCLEOTIDE SEQUENCE [LARGE SCALE GENOMIC DNA]</scope>
    <source>
        <strain evidence="1 2">KDG-16</strain>
    </source>
</reference>
<keyword evidence="2" id="KW-1185">Reference proteome</keyword>
<sequence length="261" mass="30143">MPKTKFQHFKALKNQRFDYVFLGSSRVENGISPEIIKNKTGKSSVNLGFQASKLSDVYLILQLLDAYHISYKKVFIQIDYIFNMEGGSSNILSYEILPFIHENEAISKQCLFHDPENFWCNKYLPFYRYCRTSQKNGIREVVSKTIKKKSAAFDQLGYAPLSGNFVNGKFMLPKKVASTNKFYNEIVSYATTHRKSVVFFTAPFRFVNQSSNYIQKLETKIPNLKNFSNELQNDAYFQNNNHLNHTGAVAFTTLLIEKLNL</sequence>
<evidence type="ECO:0000313" key="1">
    <source>
        <dbReference type="EMBL" id="NHM01131.1"/>
    </source>
</evidence>